<proteinExistence type="predicted"/>
<protein>
    <submittedName>
        <fullName evidence="2">Uncharacterized protein</fullName>
    </submittedName>
</protein>
<sequence>MLCATCIQGLSFNLQSSKTRNSDDETDDKNDVAACGFCDLISPVLYHLLHLGDACLNWVQVRKWMMMQMLGNTHNSGITLGLLLLMGFLGFRSCAALEVMNGEGDLLLCCLESLKKLVIS</sequence>
<keyword evidence="1" id="KW-0472">Membrane</keyword>
<evidence type="ECO:0000256" key="1">
    <source>
        <dbReference type="SAM" id="Phobius"/>
    </source>
</evidence>
<evidence type="ECO:0000313" key="2">
    <source>
        <dbReference type="EMBL" id="CAK9258277.1"/>
    </source>
</evidence>
<keyword evidence="1" id="KW-1133">Transmembrane helix</keyword>
<organism evidence="2 3">
    <name type="scientific">Sphagnum jensenii</name>
    <dbReference type="NCBI Taxonomy" id="128206"/>
    <lineage>
        <taxon>Eukaryota</taxon>
        <taxon>Viridiplantae</taxon>
        <taxon>Streptophyta</taxon>
        <taxon>Embryophyta</taxon>
        <taxon>Bryophyta</taxon>
        <taxon>Sphagnophytina</taxon>
        <taxon>Sphagnopsida</taxon>
        <taxon>Sphagnales</taxon>
        <taxon>Sphagnaceae</taxon>
        <taxon>Sphagnum</taxon>
    </lineage>
</organism>
<name>A0ABP0VUW1_9BRYO</name>
<gene>
    <name evidence="2" type="ORF">CSSPJE1EN1_LOCUS3755</name>
</gene>
<evidence type="ECO:0000313" key="3">
    <source>
        <dbReference type="Proteomes" id="UP001497444"/>
    </source>
</evidence>
<dbReference type="Proteomes" id="UP001497444">
    <property type="component" value="Chromosome 11"/>
</dbReference>
<dbReference type="EMBL" id="OZ020106">
    <property type="protein sequence ID" value="CAK9258277.1"/>
    <property type="molecule type" value="Genomic_DNA"/>
</dbReference>
<keyword evidence="1" id="KW-0812">Transmembrane</keyword>
<keyword evidence="3" id="KW-1185">Reference proteome</keyword>
<accession>A0ABP0VUW1</accession>
<reference evidence="2" key="1">
    <citation type="submission" date="2024-02" db="EMBL/GenBank/DDBJ databases">
        <authorList>
            <consortium name="ELIXIR-Norway"/>
            <consortium name="Elixir Norway"/>
        </authorList>
    </citation>
    <scope>NUCLEOTIDE SEQUENCE</scope>
</reference>
<feature type="transmembrane region" description="Helical" evidence="1">
    <location>
        <begin position="72"/>
        <end position="91"/>
    </location>
</feature>